<dbReference type="PROSITE" id="PS51278">
    <property type="entry name" value="GATASE_TYPE_2"/>
    <property type="match status" value="1"/>
</dbReference>
<name>A0AAV5R499_PICKL</name>
<comment type="pathway">
    <text evidence="1 8">Purine metabolism; IMP biosynthesis via de novo pathway; N(1)-(5-phospho-D-ribosyl)glycinamide from 5-phospho-alpha-D-ribose 1-diphosphate: step 1/2.</text>
</comment>
<comment type="similarity">
    <text evidence="2 8">In the C-terminal section; belongs to the purine/pyrimidine phosphoribosyltransferase family.</text>
</comment>
<dbReference type="InterPro" id="IPR017932">
    <property type="entry name" value="GATase_2_dom"/>
</dbReference>
<evidence type="ECO:0000256" key="7">
    <source>
        <dbReference type="ARBA" id="ARBA00022962"/>
    </source>
</evidence>
<accession>A0AAV5R499</accession>
<dbReference type="Pfam" id="PF13522">
    <property type="entry name" value="GATase_6"/>
    <property type="match status" value="1"/>
</dbReference>
<evidence type="ECO:0000259" key="11">
    <source>
        <dbReference type="PROSITE" id="PS51278"/>
    </source>
</evidence>
<evidence type="ECO:0000256" key="6">
    <source>
        <dbReference type="ARBA" id="ARBA00022755"/>
    </source>
</evidence>
<dbReference type="PANTHER" id="PTHR11907">
    <property type="entry name" value="AMIDOPHOSPHORIBOSYLTRANSFERASE"/>
    <property type="match status" value="1"/>
</dbReference>
<evidence type="ECO:0000256" key="9">
    <source>
        <dbReference type="PIRSR" id="PIRSR000485-1"/>
    </source>
</evidence>
<keyword evidence="10" id="KW-0479">Metal-binding</keyword>
<dbReference type="Pfam" id="PF00156">
    <property type="entry name" value="Pribosyltran"/>
    <property type="match status" value="1"/>
</dbReference>
<reference evidence="12 13" key="1">
    <citation type="journal article" date="2023" name="Elife">
        <title>Identification of key yeast species and microbe-microbe interactions impacting larval growth of Drosophila in the wild.</title>
        <authorList>
            <person name="Mure A."/>
            <person name="Sugiura Y."/>
            <person name="Maeda R."/>
            <person name="Honda K."/>
            <person name="Sakurai N."/>
            <person name="Takahashi Y."/>
            <person name="Watada M."/>
            <person name="Katoh T."/>
            <person name="Gotoh A."/>
            <person name="Gotoh Y."/>
            <person name="Taniguchi I."/>
            <person name="Nakamura K."/>
            <person name="Hayashi T."/>
            <person name="Katayama T."/>
            <person name="Uemura T."/>
            <person name="Hattori Y."/>
        </authorList>
    </citation>
    <scope>NUCLEOTIDE SEQUENCE [LARGE SCALE GENOMIC DNA]</scope>
    <source>
        <strain evidence="12 13">PK-24</strain>
    </source>
</reference>
<dbReference type="SUPFAM" id="SSF56235">
    <property type="entry name" value="N-terminal nucleophile aminohydrolases (Ntn hydrolases)"/>
    <property type="match status" value="1"/>
</dbReference>
<dbReference type="GO" id="GO:0046872">
    <property type="term" value="F:metal ion binding"/>
    <property type="evidence" value="ECO:0007669"/>
    <property type="project" value="UniProtKB-KW"/>
</dbReference>
<keyword evidence="13" id="KW-1185">Reference proteome</keyword>
<dbReference type="InterPro" id="IPR000836">
    <property type="entry name" value="PRTase_dom"/>
</dbReference>
<dbReference type="GO" id="GO:0004044">
    <property type="term" value="F:amidophosphoribosyltransferase activity"/>
    <property type="evidence" value="ECO:0007669"/>
    <property type="project" value="UniProtKB-EC"/>
</dbReference>
<dbReference type="Gene3D" id="3.60.20.10">
    <property type="entry name" value="Glutamine Phosphoribosylpyrophosphate, subunit 1, domain 1"/>
    <property type="match status" value="1"/>
</dbReference>
<dbReference type="HAMAP" id="MF_01931">
    <property type="entry name" value="PurF"/>
    <property type="match status" value="1"/>
</dbReference>
<evidence type="ECO:0000313" key="12">
    <source>
        <dbReference type="EMBL" id="GMM46274.1"/>
    </source>
</evidence>
<dbReference type="NCBIfam" id="TIGR01134">
    <property type="entry name" value="purF"/>
    <property type="match status" value="1"/>
</dbReference>
<evidence type="ECO:0000256" key="4">
    <source>
        <dbReference type="ARBA" id="ARBA00022676"/>
    </source>
</evidence>
<keyword evidence="6 8" id="KW-0658">Purine biosynthesis</keyword>
<comment type="catalytic activity">
    <reaction evidence="8">
        <text>5-phospho-beta-D-ribosylamine + L-glutamate + diphosphate = 5-phospho-alpha-D-ribose 1-diphosphate + L-glutamine + H2O</text>
        <dbReference type="Rhea" id="RHEA:14905"/>
        <dbReference type="ChEBI" id="CHEBI:15377"/>
        <dbReference type="ChEBI" id="CHEBI:29985"/>
        <dbReference type="ChEBI" id="CHEBI:33019"/>
        <dbReference type="ChEBI" id="CHEBI:58017"/>
        <dbReference type="ChEBI" id="CHEBI:58359"/>
        <dbReference type="ChEBI" id="CHEBI:58681"/>
        <dbReference type="EC" id="2.4.2.14"/>
    </reaction>
</comment>
<evidence type="ECO:0000256" key="2">
    <source>
        <dbReference type="ARBA" id="ARBA00010138"/>
    </source>
</evidence>
<dbReference type="InterPro" id="IPR035584">
    <property type="entry name" value="PurF_N"/>
</dbReference>
<dbReference type="CDD" id="cd06223">
    <property type="entry name" value="PRTases_typeI"/>
    <property type="match status" value="1"/>
</dbReference>
<feature type="binding site" evidence="10">
    <location>
        <position position="378"/>
    </location>
    <ligand>
        <name>Mg(2+)</name>
        <dbReference type="ChEBI" id="CHEBI:18420"/>
    </ligand>
</feature>
<keyword evidence="10" id="KW-0460">Magnesium</keyword>
<feature type="binding site" evidence="10">
    <location>
        <position position="377"/>
    </location>
    <ligand>
        <name>Mg(2+)</name>
        <dbReference type="ChEBI" id="CHEBI:18420"/>
    </ligand>
</feature>
<dbReference type="InterPro" id="IPR029057">
    <property type="entry name" value="PRTase-like"/>
</dbReference>
<gene>
    <name evidence="12" type="ORF">DAPK24_028490</name>
</gene>
<feature type="active site" description="Nucleophile" evidence="9">
    <location>
        <position position="2"/>
    </location>
</feature>
<evidence type="ECO:0000256" key="1">
    <source>
        <dbReference type="ARBA" id="ARBA00005209"/>
    </source>
</evidence>
<organism evidence="12 13">
    <name type="scientific">Pichia kluyveri</name>
    <name type="common">Yeast</name>
    <dbReference type="NCBI Taxonomy" id="36015"/>
    <lineage>
        <taxon>Eukaryota</taxon>
        <taxon>Fungi</taxon>
        <taxon>Dikarya</taxon>
        <taxon>Ascomycota</taxon>
        <taxon>Saccharomycotina</taxon>
        <taxon>Pichiomycetes</taxon>
        <taxon>Pichiales</taxon>
        <taxon>Pichiaceae</taxon>
        <taxon>Pichia</taxon>
    </lineage>
</organism>
<evidence type="ECO:0000256" key="5">
    <source>
        <dbReference type="ARBA" id="ARBA00022679"/>
    </source>
</evidence>
<keyword evidence="5 8" id="KW-0808">Transferase</keyword>
<dbReference type="InterPro" id="IPR029055">
    <property type="entry name" value="Ntn_hydrolases_N"/>
</dbReference>
<dbReference type="CDD" id="cd00715">
    <property type="entry name" value="GPATase_N"/>
    <property type="match status" value="1"/>
</dbReference>
<comment type="caution">
    <text evidence="12">The sequence shown here is derived from an EMBL/GenBank/DDBJ whole genome shotgun (WGS) entry which is preliminary data.</text>
</comment>
<sequence length="554" mass="61672">MCGILAIISSDSNVNVASELFDGSLYLQHRGQDAAGIVTCGRGGRLYQCKGNGMARDVFTQDRMSKLVGNMGIAHLRYPTAGSSSNSEAQPFYVNAPYGISLGHNGNLTNGDELKKYMDEVVHRHINTDSDSELLLNLFAAELATYDKSRVNENDIFKALEGVFNKVKGGYACTAMLSGYGIIGFRDPNGIRPLLIGERLKDDGMRDYMIASESVVLKAHGYQVYRDILPGEAVIINKTDLKPVFKQVVPAKTYTPDIFEYVYFARPDSVLDGISVYRSRLLMGEKLASNITNYYKSLNKNVLDEIDVVIPVPDTSRHSALQCAISLNIPYREGFIKNRYVGRTFIMPDQKQRQSSVRRKLNAMASEFYGKSVLLVDDSIVRGTTSQEIVNMAREAGAKKVYFASCSPVIRYNHIYGIDLADNKQLVGYNRSEIEISNKIGADYVFYQNLNDLIECCQRDELLKDREVELALTPVVSRDDTIKSLIQRDVEIPPITGFEVGVFTGEYVTGDESQYMQRAESVRAANARSNSTASMDIIDVKAPSEINMLNEGDY</sequence>
<feature type="binding site" evidence="10">
    <location>
        <position position="315"/>
    </location>
    <ligand>
        <name>Mg(2+)</name>
        <dbReference type="ChEBI" id="CHEBI:18420"/>
    </ligand>
</feature>
<evidence type="ECO:0000256" key="3">
    <source>
        <dbReference type="ARBA" id="ARBA00011941"/>
    </source>
</evidence>
<proteinExistence type="inferred from homology"/>
<dbReference type="InterPro" id="IPR005854">
    <property type="entry name" value="PurF"/>
</dbReference>
<dbReference type="Proteomes" id="UP001378960">
    <property type="component" value="Unassembled WGS sequence"/>
</dbReference>
<keyword evidence="7" id="KW-0315">Glutamine amidotransferase</keyword>
<dbReference type="AlphaFoldDB" id="A0AAV5R499"/>
<protein>
    <recommendedName>
        <fullName evidence="3 8">Amidophosphoribosyltransferase</fullName>
        <shortName evidence="8">ATase</shortName>
        <ecNumber evidence="3 8">2.4.2.14</ecNumber>
    </recommendedName>
    <alternativeName>
        <fullName evidence="8">Glutamine phosphoribosylpyrophosphate amidotransferase</fullName>
    </alternativeName>
</protein>
<keyword evidence="4 8" id="KW-0328">Glycosyltransferase</keyword>
<dbReference type="EMBL" id="BTGB01000003">
    <property type="protein sequence ID" value="GMM46274.1"/>
    <property type="molecule type" value="Genomic_DNA"/>
</dbReference>
<evidence type="ECO:0000256" key="10">
    <source>
        <dbReference type="PIRSR" id="PIRSR000485-2"/>
    </source>
</evidence>
<evidence type="ECO:0000313" key="13">
    <source>
        <dbReference type="Proteomes" id="UP001378960"/>
    </source>
</evidence>
<dbReference type="GO" id="GO:0006164">
    <property type="term" value="P:purine nucleotide biosynthetic process"/>
    <property type="evidence" value="ECO:0007669"/>
    <property type="project" value="UniProtKB-KW"/>
</dbReference>
<dbReference type="GO" id="GO:0009113">
    <property type="term" value="P:purine nucleobase biosynthetic process"/>
    <property type="evidence" value="ECO:0007669"/>
    <property type="project" value="InterPro"/>
</dbReference>
<dbReference type="EC" id="2.4.2.14" evidence="3 8"/>
<dbReference type="Gene3D" id="3.40.50.2020">
    <property type="match status" value="1"/>
</dbReference>
<feature type="domain" description="Glutamine amidotransferase type-2" evidence="11">
    <location>
        <begin position="2"/>
        <end position="239"/>
    </location>
</feature>
<evidence type="ECO:0000256" key="8">
    <source>
        <dbReference type="PIRNR" id="PIRNR000485"/>
    </source>
</evidence>
<comment type="cofactor">
    <cofactor evidence="10">
        <name>Mg(2+)</name>
        <dbReference type="ChEBI" id="CHEBI:18420"/>
    </cofactor>
    <text evidence="10">Binds 1 Mg(2+) ion per subunit.</text>
</comment>
<dbReference type="PIRSF" id="PIRSF000485">
    <property type="entry name" value="Amd_phspho_trans"/>
    <property type="match status" value="1"/>
</dbReference>
<dbReference type="SUPFAM" id="SSF53271">
    <property type="entry name" value="PRTase-like"/>
    <property type="match status" value="1"/>
</dbReference>